<evidence type="ECO:0000313" key="2">
    <source>
        <dbReference type="Proteomes" id="UP001276659"/>
    </source>
</evidence>
<protein>
    <submittedName>
        <fullName evidence="1">Uncharacterized protein</fullName>
    </submittedName>
</protein>
<keyword evidence="2" id="KW-1185">Reference proteome</keyword>
<accession>A0AAD9Z4P5</accession>
<dbReference type="AlphaFoldDB" id="A0AAD9Z4P5"/>
<reference evidence="1" key="1">
    <citation type="submission" date="2022-11" db="EMBL/GenBank/DDBJ databases">
        <title>Chromosomal genome sequence assembly and mating type (MAT) locus characterization of the leprose asexual lichenized fungus Lepraria neglecta (Nyl.) Erichsen.</title>
        <authorList>
            <person name="Allen J.L."/>
            <person name="Pfeffer B."/>
        </authorList>
    </citation>
    <scope>NUCLEOTIDE SEQUENCE</scope>
    <source>
        <strain evidence="1">Allen 5258</strain>
    </source>
</reference>
<name>A0AAD9Z4P5_9LECA</name>
<evidence type="ECO:0000313" key="1">
    <source>
        <dbReference type="EMBL" id="KAK3169418.1"/>
    </source>
</evidence>
<dbReference type="Proteomes" id="UP001276659">
    <property type="component" value="Unassembled WGS sequence"/>
</dbReference>
<comment type="caution">
    <text evidence="1">The sequence shown here is derived from an EMBL/GenBank/DDBJ whole genome shotgun (WGS) entry which is preliminary data.</text>
</comment>
<dbReference type="EMBL" id="JASNWA010000009">
    <property type="protein sequence ID" value="KAK3169418.1"/>
    <property type="molecule type" value="Genomic_DNA"/>
</dbReference>
<gene>
    <name evidence="1" type="ORF">OEA41_008801</name>
</gene>
<proteinExistence type="predicted"/>
<sequence length="227" mass="26161">MIEMLEDEADFADHPGFLPLIAAYLVWETSHKEYDSLRMEMERLESLTGHGTLIGPTRTKNALNLYEQDLHGMAREFSIFSSRVASKIERARNMFIRIPKLIAFIKRFDEIVSENHDGAPATASKGIYNASPAHQADALRKSEKLRRQANDLANNWECQIQRYEAFEKNVQIQLTVVSHTITQTFWKNFDMRDRFTMPLYSETAGLIFKLPDSRPASPRRQNVIALL</sequence>
<organism evidence="1 2">
    <name type="scientific">Lepraria neglecta</name>
    <dbReference type="NCBI Taxonomy" id="209136"/>
    <lineage>
        <taxon>Eukaryota</taxon>
        <taxon>Fungi</taxon>
        <taxon>Dikarya</taxon>
        <taxon>Ascomycota</taxon>
        <taxon>Pezizomycotina</taxon>
        <taxon>Lecanoromycetes</taxon>
        <taxon>OSLEUM clade</taxon>
        <taxon>Lecanoromycetidae</taxon>
        <taxon>Lecanorales</taxon>
        <taxon>Lecanorineae</taxon>
        <taxon>Stereocaulaceae</taxon>
        <taxon>Lepraria</taxon>
    </lineage>
</organism>